<name>A0A6I3KEQ2_9HYPH</name>
<keyword evidence="2" id="KW-1185">Reference proteome</keyword>
<evidence type="ECO:0000313" key="2">
    <source>
        <dbReference type="Proteomes" id="UP000440694"/>
    </source>
</evidence>
<dbReference type="EMBL" id="WMBQ01000001">
    <property type="protein sequence ID" value="MTD93334.1"/>
    <property type="molecule type" value="Genomic_DNA"/>
</dbReference>
<reference evidence="1 2" key="1">
    <citation type="submission" date="2019-11" db="EMBL/GenBank/DDBJ databases">
        <title>Identification of a novel strain.</title>
        <authorList>
            <person name="Xu Q."/>
            <person name="Wang G."/>
        </authorList>
    </citation>
    <scope>NUCLEOTIDE SEQUENCE [LARGE SCALE GENOMIC DNA]</scope>
    <source>
        <strain evidence="2">xq</strain>
    </source>
</reference>
<comment type="caution">
    <text evidence="1">The sequence shown here is derived from an EMBL/GenBank/DDBJ whole genome shotgun (WGS) entry which is preliminary data.</text>
</comment>
<proteinExistence type="predicted"/>
<dbReference type="RefSeq" id="WP_154737884.1">
    <property type="nucleotide sequence ID" value="NZ_WMBQ01000001.1"/>
</dbReference>
<evidence type="ECO:0000313" key="1">
    <source>
        <dbReference type="EMBL" id="MTD93334.1"/>
    </source>
</evidence>
<dbReference type="AlphaFoldDB" id="A0A6I3KEQ2"/>
<sequence>MPSINPPPPGMPGVRDPALSSVIVNSGYGGLHATILSAVALVLSAFSLYEASFKTADIEIYVPPVIQYARDGGGDTEVFVVPITVTNSGARTGTVLSMELEVQDLKSKRTKRYYSAFLGEHQVDPDAPNRSFAPLSIPGKGTFSDTVRFYPVGNPLPKLAEEAGDYRFTLSLVTAAPARPDVIDSLLGTKPAPVVFERTLPWVSDQQLGSRRITISMPEKGWTAVPAAEVGAPAAPN</sequence>
<dbReference type="Proteomes" id="UP000440694">
    <property type="component" value="Unassembled WGS sequence"/>
</dbReference>
<accession>A0A6I3KEQ2</accession>
<protein>
    <submittedName>
        <fullName evidence="1">Uncharacterized protein</fullName>
    </submittedName>
</protein>
<organism evidence="1 2">
    <name type="scientific">Hyphomicrobium album</name>
    <dbReference type="NCBI Taxonomy" id="2665159"/>
    <lineage>
        <taxon>Bacteria</taxon>
        <taxon>Pseudomonadati</taxon>
        <taxon>Pseudomonadota</taxon>
        <taxon>Alphaproteobacteria</taxon>
        <taxon>Hyphomicrobiales</taxon>
        <taxon>Hyphomicrobiaceae</taxon>
        <taxon>Hyphomicrobium</taxon>
    </lineage>
</organism>
<gene>
    <name evidence="1" type="ORF">GIW81_03170</name>
</gene>